<evidence type="ECO:0000259" key="7">
    <source>
        <dbReference type="PROSITE" id="PS50115"/>
    </source>
</evidence>
<dbReference type="EMBL" id="WJQU01000001">
    <property type="protein sequence ID" value="KAJ6647854.1"/>
    <property type="molecule type" value="Genomic_DNA"/>
</dbReference>
<name>A0A9Q0NEE9_9DIPT</name>
<evidence type="ECO:0000256" key="2">
    <source>
        <dbReference type="ARBA" id="ARBA00022723"/>
    </source>
</evidence>
<evidence type="ECO:0000256" key="3">
    <source>
        <dbReference type="ARBA" id="ARBA00022771"/>
    </source>
</evidence>
<evidence type="ECO:0000256" key="1">
    <source>
        <dbReference type="ARBA" id="ARBA00022468"/>
    </source>
</evidence>
<keyword evidence="1" id="KW-0343">GTPase activation</keyword>
<keyword evidence="3 5" id="KW-0863">Zinc-finger</keyword>
<dbReference type="SMART" id="SM00105">
    <property type="entry name" value="ArfGap"/>
    <property type="match status" value="1"/>
</dbReference>
<sequence>MSTRKESERTKFIQEKCQALLTQMLRDEDNKYCVDCDAKGPRWASWNLGVFLCIRCAGIHRNLGVHISRVRSVNLDTWTPEQVVSLQQMGNSRARAVYEAQLPDGFRRPQTDSALESFIRAKYEHKKYMAREWVPAPPAKANWDKEIDEEMEKLKRKKKSSASLGGIATSISDKKSTVTVKSIPIPAPLPKPKVNSSSPKTSHRVTVDCNQGSMDLLGLSLPASVAPSPPSNSSTVDLSSDVFSNFLSAPTTNVPFPPTSINSNNDSTSNTLAKEEKDFFNQAPNDAEKARMTKDSILALYGTAPASVPSIGQFNGGFNQFGAALSLPVQQSFGNQFGQNHNFITTSSAPMMNMNAGFPPQIQQQAFASFPSQGTFNPQLFGQPSSQPSNVNNINQQFGNLNLGNVWQ</sequence>
<dbReference type="InterPro" id="IPR001164">
    <property type="entry name" value="ArfGAP_dom"/>
</dbReference>
<keyword evidence="4" id="KW-0862">Zinc</keyword>
<accession>A0A9Q0NEE9</accession>
<feature type="region of interest" description="Disordered" evidence="6">
    <location>
        <begin position="183"/>
        <end position="205"/>
    </location>
</feature>
<dbReference type="InterPro" id="IPR038508">
    <property type="entry name" value="ArfGAP_dom_sf"/>
</dbReference>
<dbReference type="GO" id="GO:0005096">
    <property type="term" value="F:GTPase activator activity"/>
    <property type="evidence" value="ECO:0007669"/>
    <property type="project" value="UniProtKB-KW"/>
</dbReference>
<keyword evidence="9" id="KW-1185">Reference proteome</keyword>
<evidence type="ECO:0000313" key="8">
    <source>
        <dbReference type="EMBL" id="KAJ6647854.1"/>
    </source>
</evidence>
<dbReference type="GO" id="GO:0008270">
    <property type="term" value="F:zinc ion binding"/>
    <property type="evidence" value="ECO:0007669"/>
    <property type="project" value="UniProtKB-KW"/>
</dbReference>
<dbReference type="InterPro" id="IPR051718">
    <property type="entry name" value="ARF_GTPase-activating"/>
</dbReference>
<gene>
    <name evidence="8" type="primary">Smap1</name>
    <name evidence="8" type="ORF">Bhyg_03077</name>
</gene>
<dbReference type="PANTHER" id="PTHR45705">
    <property type="entry name" value="FI20236P1"/>
    <property type="match status" value="1"/>
</dbReference>
<organism evidence="8 9">
    <name type="scientific">Pseudolycoriella hygida</name>
    <dbReference type="NCBI Taxonomy" id="35572"/>
    <lineage>
        <taxon>Eukaryota</taxon>
        <taxon>Metazoa</taxon>
        <taxon>Ecdysozoa</taxon>
        <taxon>Arthropoda</taxon>
        <taxon>Hexapoda</taxon>
        <taxon>Insecta</taxon>
        <taxon>Pterygota</taxon>
        <taxon>Neoptera</taxon>
        <taxon>Endopterygota</taxon>
        <taxon>Diptera</taxon>
        <taxon>Nematocera</taxon>
        <taxon>Sciaroidea</taxon>
        <taxon>Sciaridae</taxon>
        <taxon>Pseudolycoriella</taxon>
    </lineage>
</organism>
<evidence type="ECO:0000256" key="6">
    <source>
        <dbReference type="SAM" id="MobiDB-lite"/>
    </source>
</evidence>
<evidence type="ECO:0000256" key="4">
    <source>
        <dbReference type="ARBA" id="ARBA00022833"/>
    </source>
</evidence>
<dbReference type="GO" id="GO:0005737">
    <property type="term" value="C:cytoplasm"/>
    <property type="evidence" value="ECO:0007669"/>
    <property type="project" value="TreeGrafter"/>
</dbReference>
<dbReference type="Proteomes" id="UP001151699">
    <property type="component" value="Chromosome A"/>
</dbReference>
<dbReference type="Gene3D" id="1.10.220.150">
    <property type="entry name" value="Arf GTPase activating protein"/>
    <property type="match status" value="1"/>
</dbReference>
<keyword evidence="2" id="KW-0479">Metal-binding</keyword>
<dbReference type="InterPro" id="IPR044732">
    <property type="entry name" value="ArfGAP_SMAP1-like"/>
</dbReference>
<evidence type="ECO:0000313" key="9">
    <source>
        <dbReference type="Proteomes" id="UP001151699"/>
    </source>
</evidence>
<dbReference type="CDD" id="cd08839">
    <property type="entry name" value="ArfGap_SMAP"/>
    <property type="match status" value="1"/>
</dbReference>
<comment type="caution">
    <text evidence="8">The sequence shown here is derived from an EMBL/GenBank/DDBJ whole genome shotgun (WGS) entry which is preliminary data.</text>
</comment>
<dbReference type="OrthoDB" id="73919at2759"/>
<dbReference type="PROSITE" id="PS50115">
    <property type="entry name" value="ARFGAP"/>
    <property type="match status" value="1"/>
</dbReference>
<dbReference type="PANTHER" id="PTHR45705:SF1">
    <property type="entry name" value="FI20236P1"/>
    <property type="match status" value="1"/>
</dbReference>
<dbReference type="FunFam" id="1.10.220.150:FF:000009">
    <property type="entry name" value="stromal membrane-associated protein 1 isoform X1"/>
    <property type="match status" value="1"/>
</dbReference>
<dbReference type="AlphaFoldDB" id="A0A9Q0NEE9"/>
<protein>
    <submittedName>
        <fullName evidence="8">Stromal membrane-associated protein 1</fullName>
    </submittedName>
</protein>
<proteinExistence type="predicted"/>
<dbReference type="PRINTS" id="PR00405">
    <property type="entry name" value="REVINTRACTNG"/>
</dbReference>
<dbReference type="InterPro" id="IPR037278">
    <property type="entry name" value="ARFGAP/RecO"/>
</dbReference>
<reference evidence="8" key="1">
    <citation type="submission" date="2022-07" db="EMBL/GenBank/DDBJ databases">
        <authorList>
            <person name="Trinca V."/>
            <person name="Uliana J.V.C."/>
            <person name="Torres T.T."/>
            <person name="Ward R.J."/>
            <person name="Monesi N."/>
        </authorList>
    </citation>
    <scope>NUCLEOTIDE SEQUENCE</scope>
    <source>
        <strain evidence="8">HSMRA1968</strain>
        <tissue evidence="8">Whole embryos</tissue>
    </source>
</reference>
<dbReference type="SUPFAM" id="SSF57863">
    <property type="entry name" value="ArfGap/RecO-like zinc finger"/>
    <property type="match status" value="1"/>
</dbReference>
<dbReference type="Pfam" id="PF01412">
    <property type="entry name" value="ArfGap"/>
    <property type="match status" value="1"/>
</dbReference>
<feature type="domain" description="Arf-GAP" evidence="7">
    <location>
        <begin position="18"/>
        <end position="141"/>
    </location>
</feature>
<evidence type="ECO:0000256" key="5">
    <source>
        <dbReference type="PROSITE-ProRule" id="PRU00288"/>
    </source>
</evidence>